<evidence type="ECO:0000256" key="1">
    <source>
        <dbReference type="SAM" id="MobiDB-lite"/>
    </source>
</evidence>
<accession>W2WF21</accession>
<proteinExistence type="predicted"/>
<feature type="region of interest" description="Disordered" evidence="1">
    <location>
        <begin position="123"/>
        <end position="147"/>
    </location>
</feature>
<sequence>MGDAVDDNCEWLKYHQPATDLYGKLYWTSDTDGTKAEPGGHSGTCNGERNVSETHELDELDELDDSRWSLRRQAPVTNWTKWTDGTDGGTGNRLCTAAWRLVTSSTSGAGLQRRSEFAEDCVREGRRSGRTPERLSEHRPRTLQRTSVSLSVGQAPAQRTQLFAVDQQDFGRISALSTTKPGVQGRGRHVAI</sequence>
<feature type="compositionally biased region" description="Basic and acidic residues" evidence="1">
    <location>
        <begin position="123"/>
        <end position="140"/>
    </location>
</feature>
<dbReference type="AlphaFoldDB" id="W2WF21"/>
<evidence type="ECO:0000313" key="3">
    <source>
        <dbReference type="Proteomes" id="UP000018958"/>
    </source>
</evidence>
<protein>
    <submittedName>
        <fullName evidence="2">Uncharacterized protein</fullName>
    </submittedName>
</protein>
<organism evidence="2 3">
    <name type="scientific">Phytophthora nicotianae CJ01A1</name>
    <dbReference type="NCBI Taxonomy" id="1317063"/>
    <lineage>
        <taxon>Eukaryota</taxon>
        <taxon>Sar</taxon>
        <taxon>Stramenopiles</taxon>
        <taxon>Oomycota</taxon>
        <taxon>Peronosporomycetes</taxon>
        <taxon>Peronosporales</taxon>
        <taxon>Peronosporaceae</taxon>
        <taxon>Phytophthora</taxon>
    </lineage>
</organism>
<gene>
    <name evidence="2" type="ORF">F441_15395</name>
</gene>
<reference evidence="2 3" key="1">
    <citation type="submission" date="2013-11" db="EMBL/GenBank/DDBJ databases">
        <title>The Genome Sequence of Phytophthora parasitica CJ01A1.</title>
        <authorList>
            <consortium name="The Broad Institute Genomics Platform"/>
            <person name="Russ C."/>
            <person name="Tyler B."/>
            <person name="Panabieres F."/>
            <person name="Shan W."/>
            <person name="Tripathy S."/>
            <person name="Grunwald N."/>
            <person name="Machado M."/>
            <person name="Johnson C.S."/>
            <person name="Walker B."/>
            <person name="Young S.K."/>
            <person name="Zeng Q."/>
            <person name="Gargeya S."/>
            <person name="Fitzgerald M."/>
            <person name="Haas B."/>
            <person name="Abouelleil A."/>
            <person name="Allen A.W."/>
            <person name="Alvarado L."/>
            <person name="Arachchi H.M."/>
            <person name="Berlin A.M."/>
            <person name="Chapman S.B."/>
            <person name="Gainer-Dewar J."/>
            <person name="Goldberg J."/>
            <person name="Griggs A."/>
            <person name="Gujja S."/>
            <person name="Hansen M."/>
            <person name="Howarth C."/>
            <person name="Imamovic A."/>
            <person name="Ireland A."/>
            <person name="Larimer J."/>
            <person name="McCowan C."/>
            <person name="Murphy C."/>
            <person name="Pearson M."/>
            <person name="Poon T.W."/>
            <person name="Priest M."/>
            <person name="Roberts A."/>
            <person name="Saif S."/>
            <person name="Shea T."/>
            <person name="Sisk P."/>
            <person name="Sykes S."/>
            <person name="Wortman J."/>
            <person name="Nusbaum C."/>
            <person name="Birren B."/>
        </authorList>
    </citation>
    <scope>NUCLEOTIDE SEQUENCE [LARGE SCALE GENOMIC DNA]</scope>
    <source>
        <strain evidence="2 3">CJ01A1</strain>
    </source>
</reference>
<name>W2WF21_PHYNI</name>
<dbReference type="EMBL" id="ANIX01003122">
    <property type="protein sequence ID" value="ETP08688.1"/>
    <property type="molecule type" value="Genomic_DNA"/>
</dbReference>
<evidence type="ECO:0000313" key="2">
    <source>
        <dbReference type="EMBL" id="ETP08688.1"/>
    </source>
</evidence>
<dbReference type="Proteomes" id="UP000018958">
    <property type="component" value="Unassembled WGS sequence"/>
</dbReference>
<comment type="caution">
    <text evidence="2">The sequence shown here is derived from an EMBL/GenBank/DDBJ whole genome shotgun (WGS) entry which is preliminary data.</text>
</comment>